<comment type="caution">
    <text evidence="10">The sequence shown here is derived from an EMBL/GenBank/DDBJ whole genome shotgun (WGS) entry which is preliminary data.</text>
</comment>
<dbReference type="RefSeq" id="WP_163248285.1">
    <property type="nucleotide sequence ID" value="NZ_SXDP01000001.1"/>
</dbReference>
<proteinExistence type="inferred from homology"/>
<dbReference type="Proteomes" id="UP000473885">
    <property type="component" value="Unassembled WGS sequence"/>
</dbReference>
<dbReference type="InterPro" id="IPR002490">
    <property type="entry name" value="V-ATPase_116kDa_su"/>
</dbReference>
<feature type="transmembrane region" description="Helical" evidence="9">
    <location>
        <begin position="511"/>
        <end position="528"/>
    </location>
</feature>
<feature type="transmembrane region" description="Helical" evidence="9">
    <location>
        <begin position="591"/>
        <end position="616"/>
    </location>
</feature>
<dbReference type="GO" id="GO:0051117">
    <property type="term" value="F:ATPase binding"/>
    <property type="evidence" value="ECO:0007669"/>
    <property type="project" value="TreeGrafter"/>
</dbReference>
<evidence type="ECO:0000256" key="7">
    <source>
        <dbReference type="ARBA" id="ARBA00023136"/>
    </source>
</evidence>
<evidence type="ECO:0000313" key="10">
    <source>
        <dbReference type="EMBL" id="NEZ45922.1"/>
    </source>
</evidence>
<dbReference type="EMBL" id="SXDP01000001">
    <property type="protein sequence ID" value="NEZ45922.1"/>
    <property type="molecule type" value="Genomic_DNA"/>
</dbReference>
<evidence type="ECO:0000256" key="2">
    <source>
        <dbReference type="ARBA" id="ARBA00009904"/>
    </source>
</evidence>
<dbReference type="AlphaFoldDB" id="A0A6M0R6P9"/>
<evidence type="ECO:0000256" key="4">
    <source>
        <dbReference type="ARBA" id="ARBA00022692"/>
    </source>
</evidence>
<name>A0A6M0R6P9_9CLOT</name>
<evidence type="ECO:0000256" key="5">
    <source>
        <dbReference type="ARBA" id="ARBA00022989"/>
    </source>
</evidence>
<keyword evidence="6" id="KW-0406">Ion transport</keyword>
<keyword evidence="11" id="KW-1185">Reference proteome</keyword>
<gene>
    <name evidence="10" type="ORF">FDF74_01700</name>
</gene>
<evidence type="ECO:0000256" key="6">
    <source>
        <dbReference type="ARBA" id="ARBA00023065"/>
    </source>
</evidence>
<keyword evidence="7 9" id="KW-0472">Membrane</keyword>
<dbReference type="PANTHER" id="PTHR11629:SF63">
    <property type="entry name" value="V-TYPE PROTON ATPASE SUBUNIT A"/>
    <property type="match status" value="1"/>
</dbReference>
<dbReference type="PANTHER" id="PTHR11629">
    <property type="entry name" value="VACUOLAR PROTON ATPASES"/>
    <property type="match status" value="1"/>
</dbReference>
<feature type="transmembrane region" description="Helical" evidence="9">
    <location>
        <begin position="448"/>
        <end position="472"/>
    </location>
</feature>
<feature type="coiled-coil region" evidence="8">
    <location>
        <begin position="232"/>
        <end position="263"/>
    </location>
</feature>
<evidence type="ECO:0000313" key="11">
    <source>
        <dbReference type="Proteomes" id="UP000473885"/>
    </source>
</evidence>
<comment type="subcellular location">
    <subcellularLocation>
        <location evidence="1">Membrane</location>
        <topology evidence="1">Multi-pass membrane protein</topology>
    </subcellularLocation>
</comment>
<feature type="transmembrane region" description="Helical" evidence="9">
    <location>
        <begin position="409"/>
        <end position="428"/>
    </location>
</feature>
<evidence type="ECO:0000256" key="3">
    <source>
        <dbReference type="ARBA" id="ARBA00022448"/>
    </source>
</evidence>
<dbReference type="GO" id="GO:0046961">
    <property type="term" value="F:proton-transporting ATPase activity, rotational mechanism"/>
    <property type="evidence" value="ECO:0007669"/>
    <property type="project" value="InterPro"/>
</dbReference>
<dbReference type="GO" id="GO:0033179">
    <property type="term" value="C:proton-transporting V-type ATPase, V0 domain"/>
    <property type="evidence" value="ECO:0007669"/>
    <property type="project" value="InterPro"/>
</dbReference>
<keyword evidence="5 9" id="KW-1133">Transmembrane helix</keyword>
<keyword evidence="4 9" id="KW-0812">Transmembrane</keyword>
<feature type="transmembrane region" description="Helical" evidence="9">
    <location>
        <begin position="484"/>
        <end position="505"/>
    </location>
</feature>
<accession>A0A6M0R6P9</accession>
<protein>
    <submittedName>
        <fullName evidence="10">V-type ATP synthase subunit I</fullName>
    </submittedName>
</protein>
<comment type="similarity">
    <text evidence="2">Belongs to the V-ATPase 116 kDa subunit family.</text>
</comment>
<sequence>MGIAKMKKFTLLTLESHKESLLENIQSFQEVQFVSLQEKKSENLEFMEKDTQSNLVSDLEGKQAKLKFALEVLDNHMEKEKGLKALMKGKKSMSYNELKRLSSDIDWSSIYTSLKEKDMKLNSLKNDVSKPKAEIKALEPWVNFDAKLSEMKFNSSVAYLGIIPLNLKDDFREDFDSNIKASYVETIGESKDGVNLFIVFHKDYFDEATEILKKYGFSKVEFLYNNSPKESIESLNKNIINIKNQQEKTIEKIKEYINRVEDLQIVYEYISLQLNKAKASENFLRSNKILAIEGWVPEYSMEDLEKVIRSSEGNYYYLEFNDPIDDEEEEVPILLKNNALVTPFESITSMYSLPKYKEIDPTPALVPFYLIFFGMMLSDVGYGLMMLVATGLALIIIPLDEDKRQFVKLLFYLSFPTIFWGVMYGSFFTGAIDISPIWMKPENSVTTILITSMIFGIIHLYVGLGVKAYILIKHKKYLEAFYDVGLWYITLTTAMILLTASFAHISALEPYISVSKYLMIAGMIGLVLTQGRENKSIGAKLAAGLYGLYGITGYVGDIVSYSRLMALGLATGFIGGAFNKMIGLLGSGAKVWIFGTLIFVIGHVFNLLINALGAYVHTCRLQYVEYFGKFYEGGGKPFTPFKPENKYINIIKD</sequence>
<feature type="transmembrane region" description="Helical" evidence="9">
    <location>
        <begin position="368"/>
        <end position="397"/>
    </location>
</feature>
<evidence type="ECO:0000256" key="8">
    <source>
        <dbReference type="SAM" id="Coils"/>
    </source>
</evidence>
<feature type="transmembrane region" description="Helical" evidence="9">
    <location>
        <begin position="537"/>
        <end position="555"/>
    </location>
</feature>
<reference evidence="10 11" key="1">
    <citation type="submission" date="2019-04" db="EMBL/GenBank/DDBJ databases">
        <title>Genome sequencing of Clostridium botulinum Groups I-IV and Clostridium butyricum.</title>
        <authorList>
            <person name="Brunt J."/>
            <person name="Van Vliet A.H.M."/>
            <person name="Stringer S.C."/>
            <person name="Carter A.T."/>
            <person name="Peck M.W."/>
        </authorList>
    </citation>
    <scope>NUCLEOTIDE SEQUENCE [LARGE SCALE GENOMIC DNA]</scope>
    <source>
        <strain evidence="10 11">IFR 18/094</strain>
    </source>
</reference>
<dbReference type="GO" id="GO:0007035">
    <property type="term" value="P:vacuolar acidification"/>
    <property type="evidence" value="ECO:0007669"/>
    <property type="project" value="TreeGrafter"/>
</dbReference>
<keyword evidence="8" id="KW-0175">Coiled coil</keyword>
<keyword evidence="3" id="KW-0813">Transport</keyword>
<evidence type="ECO:0000256" key="9">
    <source>
        <dbReference type="SAM" id="Phobius"/>
    </source>
</evidence>
<dbReference type="GO" id="GO:0016471">
    <property type="term" value="C:vacuolar proton-transporting V-type ATPase complex"/>
    <property type="evidence" value="ECO:0007669"/>
    <property type="project" value="TreeGrafter"/>
</dbReference>
<evidence type="ECO:0000256" key="1">
    <source>
        <dbReference type="ARBA" id="ARBA00004141"/>
    </source>
</evidence>
<organism evidence="10 11">
    <name type="scientific">Clostridium niameyense</name>
    <dbReference type="NCBI Taxonomy" id="1622073"/>
    <lineage>
        <taxon>Bacteria</taxon>
        <taxon>Bacillati</taxon>
        <taxon>Bacillota</taxon>
        <taxon>Clostridia</taxon>
        <taxon>Eubacteriales</taxon>
        <taxon>Clostridiaceae</taxon>
        <taxon>Clostridium</taxon>
    </lineage>
</organism>
<dbReference type="Pfam" id="PF01496">
    <property type="entry name" value="V_ATPase_I"/>
    <property type="match status" value="2"/>
</dbReference>